<dbReference type="OrthoDB" id="6372431at2759"/>
<evidence type="ECO:0000256" key="4">
    <source>
        <dbReference type="PIRSR" id="PIRSR600407-2"/>
    </source>
</evidence>
<evidence type="ECO:0000313" key="8">
    <source>
        <dbReference type="Proteomes" id="UP000221165"/>
    </source>
</evidence>
<evidence type="ECO:0000256" key="3">
    <source>
        <dbReference type="PIRSR" id="PIRSR600407-1"/>
    </source>
</evidence>
<dbReference type="PANTHER" id="PTHR11782:SF127">
    <property type="entry name" value="NTPASE, ISOFORM F"/>
    <property type="match status" value="1"/>
</dbReference>
<evidence type="ECO:0000256" key="1">
    <source>
        <dbReference type="ARBA" id="ARBA00009283"/>
    </source>
</evidence>
<feature type="compositionally biased region" description="Acidic residues" evidence="6">
    <location>
        <begin position="36"/>
        <end position="47"/>
    </location>
</feature>
<evidence type="ECO:0000256" key="2">
    <source>
        <dbReference type="ARBA" id="ARBA00022801"/>
    </source>
</evidence>
<dbReference type="RefSeq" id="XP_067926685.1">
    <property type="nucleotide sequence ID" value="XM_068061338.1"/>
</dbReference>
<sequence length="728" mass="78495">MDDMEHLQMSGSDASGKEDSEVASEDGSGGSGEAGQAEDSDEGEATENLDPGFIQKTKKEGVASEETDSPVQTDENGMSQTAGSGAGGKDDSGEYDTRSSDLRTENTSKKANGARENPDEEHKQRLGDAFVPSFTEVEEAASHHEPEEPGTLIEHGLAAELQCHQAVQAMVVVDGGSSKTLPVLYTFVTQSCPDKGRKVLEGTIKYVAEGEKSAGVRDILETFLDRTFPVLQELVDSMVQKLMHDIIDLLNNSLDEETKLSAKVLGVPVLFYSTAGVRGFPYWFRDGMFLAIRQSVNAYPTVSGYTFFTDNVLTRPISGEQEGVYAFLTANHLLGSFDKLRQAAKSGPVTNPQKILTGIVEVGGASMQIVFPVSLTSPPPPFATVVHFQQEQYLPSSYPRVDAVAVSYMQLGASSASGVFLKGLCAKPEFLKEGVCQNPCLRKAFTQKCSAGEVTITKEGQVQVNEQPKRNRLKPVATYCGNANSEVRAKYSARMSCLAAKINPRDPLEKRLELQNCKSMVGTGDFDTCVEEVKNILIKPALALPANQEAQSTGFDTPGQIFEFISSDAPLAITGASMVFPIKTLQKLGLLRKDFKGDLKSLHTAAKEYCSAPVSVTPKSGMTVKIGTHAPMPVNNFTYEDCLRLATAAALLDAVYSGSRKPNSVTFSNTINDPETGEERGKAGWPVGAIFKHTTRRSEWSRRAYELGAAHTLQSRSTATASGSAVQR</sequence>
<dbReference type="GeneID" id="94424549"/>
<keyword evidence="4" id="KW-0067">ATP-binding</keyword>
<organism evidence="7 8">
    <name type="scientific">Cystoisospora suis</name>
    <dbReference type="NCBI Taxonomy" id="483139"/>
    <lineage>
        <taxon>Eukaryota</taxon>
        <taxon>Sar</taxon>
        <taxon>Alveolata</taxon>
        <taxon>Apicomplexa</taxon>
        <taxon>Conoidasida</taxon>
        <taxon>Coccidia</taxon>
        <taxon>Eucoccidiorida</taxon>
        <taxon>Eimeriorina</taxon>
        <taxon>Sarcocystidae</taxon>
        <taxon>Cystoisospora</taxon>
    </lineage>
</organism>
<feature type="binding site" evidence="4">
    <location>
        <begin position="364"/>
        <end position="368"/>
    </location>
    <ligand>
        <name>ATP</name>
        <dbReference type="ChEBI" id="CHEBI:30616"/>
    </ligand>
</feature>
<feature type="region of interest" description="Disordered" evidence="6">
    <location>
        <begin position="1"/>
        <end position="125"/>
    </location>
</feature>
<dbReference type="GO" id="GO:0005524">
    <property type="term" value="F:ATP binding"/>
    <property type="evidence" value="ECO:0007669"/>
    <property type="project" value="UniProtKB-KW"/>
</dbReference>
<dbReference type="AlphaFoldDB" id="A0A2C6LDY1"/>
<feature type="compositionally biased region" description="Basic and acidic residues" evidence="6">
    <location>
        <begin position="88"/>
        <end position="108"/>
    </location>
</feature>
<dbReference type="Pfam" id="PF01150">
    <property type="entry name" value="GDA1_CD39"/>
    <property type="match status" value="1"/>
</dbReference>
<comment type="caution">
    <text evidence="7">The sequence shown here is derived from an EMBL/GenBank/DDBJ whole genome shotgun (WGS) entry which is preliminary data.</text>
</comment>
<name>A0A2C6LDY1_9APIC</name>
<protein>
    <submittedName>
        <fullName evidence="7">Gda1 cd39 (Nucleoside phosphatase) family protein</fullName>
    </submittedName>
</protein>
<dbReference type="Gene3D" id="3.30.420.530">
    <property type="match status" value="1"/>
</dbReference>
<feature type="compositionally biased region" description="Basic and acidic residues" evidence="6">
    <location>
        <begin position="116"/>
        <end position="125"/>
    </location>
</feature>
<reference evidence="7 8" key="1">
    <citation type="journal article" date="2017" name="Int. J. Parasitol.">
        <title>The genome of the protozoan parasite Cystoisospora suis and a reverse vaccinology approach to identify vaccine candidates.</title>
        <authorList>
            <person name="Palmieri N."/>
            <person name="Shrestha A."/>
            <person name="Ruttkowski B."/>
            <person name="Beck T."/>
            <person name="Vogl C."/>
            <person name="Tomley F."/>
            <person name="Blake D.P."/>
            <person name="Joachim A."/>
        </authorList>
    </citation>
    <scope>NUCLEOTIDE SEQUENCE [LARGE SCALE GENOMIC DNA]</scope>
    <source>
        <strain evidence="7 8">Wien I</strain>
    </source>
</reference>
<comment type="similarity">
    <text evidence="1 5">Belongs to the GDA1/CD39 NTPase family.</text>
</comment>
<dbReference type="InterPro" id="IPR000407">
    <property type="entry name" value="GDA1_CD39_NTPase"/>
</dbReference>
<evidence type="ECO:0000256" key="5">
    <source>
        <dbReference type="RuleBase" id="RU003833"/>
    </source>
</evidence>
<keyword evidence="2 5" id="KW-0378">Hydrolase</keyword>
<feature type="active site" description="Proton acceptor" evidence="3">
    <location>
        <position position="322"/>
    </location>
</feature>
<keyword evidence="4" id="KW-0547">Nucleotide-binding</keyword>
<proteinExistence type="inferred from homology"/>
<gene>
    <name evidence="7" type="ORF">CSUI_001132</name>
</gene>
<evidence type="ECO:0000313" key="7">
    <source>
        <dbReference type="EMBL" id="PHJ25013.1"/>
    </source>
</evidence>
<dbReference type="PANTHER" id="PTHR11782">
    <property type="entry name" value="ADENOSINE/GUANOSINE DIPHOSPHATASE"/>
    <property type="match status" value="1"/>
</dbReference>
<dbReference type="EMBL" id="MIGC01000443">
    <property type="protein sequence ID" value="PHJ25013.1"/>
    <property type="molecule type" value="Genomic_DNA"/>
</dbReference>
<dbReference type="PROSITE" id="PS01238">
    <property type="entry name" value="GDA1_CD39_NTPASE"/>
    <property type="match status" value="1"/>
</dbReference>
<keyword evidence="8" id="KW-1185">Reference proteome</keyword>
<dbReference type="Proteomes" id="UP000221165">
    <property type="component" value="Unassembled WGS sequence"/>
</dbReference>
<accession>A0A2C6LDY1</accession>
<feature type="compositionally biased region" description="Polar residues" evidence="6">
    <location>
        <begin position="69"/>
        <end position="81"/>
    </location>
</feature>
<dbReference type="GO" id="GO:0016787">
    <property type="term" value="F:hydrolase activity"/>
    <property type="evidence" value="ECO:0007669"/>
    <property type="project" value="UniProtKB-KW"/>
</dbReference>
<dbReference type="VEuPathDB" id="ToxoDB:CSUI_001132"/>
<dbReference type="Gene3D" id="3.30.420.540">
    <property type="match status" value="1"/>
</dbReference>
<evidence type="ECO:0000256" key="6">
    <source>
        <dbReference type="SAM" id="MobiDB-lite"/>
    </source>
</evidence>